<keyword evidence="9 17" id="KW-0732">Signal</keyword>
<protein>
    <submittedName>
        <fullName evidence="19">Putative proline-rich antigen</fullName>
    </submittedName>
</protein>
<evidence type="ECO:0000256" key="14">
    <source>
        <dbReference type="ARBA" id="ARBA00023288"/>
    </source>
</evidence>
<evidence type="ECO:0000256" key="16">
    <source>
        <dbReference type="SAM" id="MobiDB-lite"/>
    </source>
</evidence>
<dbReference type="PANTHER" id="PTHR37928">
    <property type="entry name" value="CFEM DOMAIN PROTEIN (AFU_ORTHOLOGUE AFUA_6G14090)"/>
    <property type="match status" value="1"/>
</dbReference>
<evidence type="ECO:0000256" key="9">
    <source>
        <dbReference type="ARBA" id="ARBA00022729"/>
    </source>
</evidence>
<evidence type="ECO:0000256" key="10">
    <source>
        <dbReference type="ARBA" id="ARBA00023004"/>
    </source>
</evidence>
<evidence type="ECO:0000256" key="1">
    <source>
        <dbReference type="ARBA" id="ARBA00004609"/>
    </source>
</evidence>
<dbReference type="InterPro" id="IPR051735">
    <property type="entry name" value="CFEM_domain"/>
</dbReference>
<comment type="similarity">
    <text evidence="3">Belongs to the RBT5 family.</text>
</comment>
<reference evidence="19 20" key="2">
    <citation type="submission" date="2015-05" db="EMBL/GenBank/DDBJ databases">
        <title>Distinctive expansion of gene families associated with plant cell wall degradation and secondary metabolism in the genomes of grapevine trunk pathogens.</title>
        <authorList>
            <person name="Lawrence D.P."/>
            <person name="Travadon R."/>
            <person name="Rolshausen P.E."/>
            <person name="Baumgartner K."/>
        </authorList>
    </citation>
    <scope>NUCLEOTIDE SEQUENCE [LARGE SCALE GENOMIC DNA]</scope>
    <source>
        <strain evidence="19">DS831</strain>
    </source>
</reference>
<dbReference type="GO" id="GO:0005886">
    <property type="term" value="C:plasma membrane"/>
    <property type="evidence" value="ECO:0007669"/>
    <property type="project" value="UniProtKB-SubCell"/>
</dbReference>
<comment type="caution">
    <text evidence="15">Lacks conserved residue(s) required for the propagation of feature annotation.</text>
</comment>
<dbReference type="PROSITE" id="PS52012">
    <property type="entry name" value="CFEM"/>
    <property type="match status" value="1"/>
</dbReference>
<keyword evidence="7" id="KW-0336">GPI-anchor</keyword>
<dbReference type="GO" id="GO:0005576">
    <property type="term" value="C:extracellular region"/>
    <property type="evidence" value="ECO:0007669"/>
    <property type="project" value="UniProtKB-SubCell"/>
</dbReference>
<evidence type="ECO:0000313" key="19">
    <source>
        <dbReference type="EMBL" id="KKY24076.1"/>
    </source>
</evidence>
<evidence type="ECO:0000256" key="13">
    <source>
        <dbReference type="ARBA" id="ARBA00023180"/>
    </source>
</evidence>
<keyword evidence="13" id="KW-0325">Glycoprotein</keyword>
<evidence type="ECO:0000256" key="4">
    <source>
        <dbReference type="ARBA" id="ARBA00022475"/>
    </source>
</evidence>
<dbReference type="GO" id="GO:0098552">
    <property type="term" value="C:side of membrane"/>
    <property type="evidence" value="ECO:0007669"/>
    <property type="project" value="UniProtKB-KW"/>
</dbReference>
<accession>A0A0G2EPM9</accession>
<evidence type="ECO:0000256" key="7">
    <source>
        <dbReference type="ARBA" id="ARBA00022622"/>
    </source>
</evidence>
<comment type="subcellular location">
    <subcellularLocation>
        <location evidence="1">Cell membrane</location>
        <topology evidence="1">Lipid-anchor</topology>
        <topology evidence="1">GPI-anchor</topology>
    </subcellularLocation>
    <subcellularLocation>
        <location evidence="2">Secreted</location>
    </subcellularLocation>
</comment>
<gene>
    <name evidence="19" type="ORF">UCDDS831_g02732</name>
</gene>
<dbReference type="Proteomes" id="UP000034182">
    <property type="component" value="Unassembled WGS sequence"/>
</dbReference>
<feature type="region of interest" description="Disordered" evidence="16">
    <location>
        <begin position="118"/>
        <end position="180"/>
    </location>
</feature>
<evidence type="ECO:0000256" key="8">
    <source>
        <dbReference type="ARBA" id="ARBA00022723"/>
    </source>
</evidence>
<evidence type="ECO:0000256" key="2">
    <source>
        <dbReference type="ARBA" id="ARBA00004613"/>
    </source>
</evidence>
<feature type="signal peptide" evidence="17">
    <location>
        <begin position="1"/>
        <end position="18"/>
    </location>
</feature>
<dbReference type="InterPro" id="IPR008427">
    <property type="entry name" value="Extracellular_membr_CFEM_dom"/>
</dbReference>
<organism evidence="19 20">
    <name type="scientific">Diplodia seriata</name>
    <dbReference type="NCBI Taxonomy" id="420778"/>
    <lineage>
        <taxon>Eukaryota</taxon>
        <taxon>Fungi</taxon>
        <taxon>Dikarya</taxon>
        <taxon>Ascomycota</taxon>
        <taxon>Pezizomycotina</taxon>
        <taxon>Dothideomycetes</taxon>
        <taxon>Dothideomycetes incertae sedis</taxon>
        <taxon>Botryosphaeriales</taxon>
        <taxon>Botryosphaeriaceae</taxon>
        <taxon>Diplodia</taxon>
    </lineage>
</organism>
<dbReference type="PANTHER" id="PTHR37928:SF2">
    <property type="entry name" value="GPI ANCHORED CFEM DOMAIN PROTEIN (AFU_ORTHOLOGUE AFUA_6G10580)"/>
    <property type="match status" value="1"/>
</dbReference>
<dbReference type="GO" id="GO:0046872">
    <property type="term" value="F:metal ion binding"/>
    <property type="evidence" value="ECO:0007669"/>
    <property type="project" value="UniProtKB-UniRule"/>
</dbReference>
<keyword evidence="10 15" id="KW-0408">Iron</keyword>
<keyword evidence="12 15" id="KW-1015">Disulfide bond</keyword>
<dbReference type="Pfam" id="PF05730">
    <property type="entry name" value="CFEM"/>
    <property type="match status" value="1"/>
</dbReference>
<feature type="chain" id="PRO_5002543697" evidence="17">
    <location>
        <begin position="19"/>
        <end position="206"/>
    </location>
</feature>
<keyword evidence="4" id="KW-1003">Cell membrane</keyword>
<name>A0A0G2EPM9_9PEZI</name>
<evidence type="ECO:0000256" key="3">
    <source>
        <dbReference type="ARBA" id="ARBA00010031"/>
    </source>
</evidence>
<comment type="caution">
    <text evidence="19">The sequence shown here is derived from an EMBL/GenBank/DDBJ whole genome shotgun (WGS) entry which is preliminary data.</text>
</comment>
<reference evidence="19 20" key="1">
    <citation type="submission" date="2015-03" db="EMBL/GenBank/DDBJ databases">
        <authorList>
            <person name="Morales-Cruz A."/>
            <person name="Amrine K.C."/>
            <person name="Cantu D."/>
        </authorList>
    </citation>
    <scope>NUCLEOTIDE SEQUENCE [LARGE SCALE GENOMIC DNA]</scope>
    <source>
        <strain evidence="19">DS831</strain>
    </source>
</reference>
<dbReference type="AlphaFoldDB" id="A0A0G2EPM9"/>
<keyword evidence="6 15" id="KW-0349">Heme</keyword>
<feature type="domain" description="CFEM" evidence="18">
    <location>
        <begin position="1"/>
        <end position="111"/>
    </location>
</feature>
<dbReference type="EMBL" id="LAQI01000063">
    <property type="protein sequence ID" value="KKY24076.1"/>
    <property type="molecule type" value="Genomic_DNA"/>
</dbReference>
<keyword evidence="5" id="KW-0964">Secreted</keyword>
<evidence type="ECO:0000256" key="15">
    <source>
        <dbReference type="PROSITE-ProRule" id="PRU01356"/>
    </source>
</evidence>
<keyword evidence="11" id="KW-0472">Membrane</keyword>
<keyword evidence="8 15" id="KW-0479">Metal-binding</keyword>
<dbReference type="SMART" id="SM00747">
    <property type="entry name" value="CFEM"/>
    <property type="match status" value="1"/>
</dbReference>
<feature type="binding site" description="axial binding residue" evidence="15">
    <location>
        <position position="46"/>
    </location>
    <ligand>
        <name>heme</name>
        <dbReference type="ChEBI" id="CHEBI:30413"/>
    </ligand>
    <ligandPart>
        <name>Fe</name>
        <dbReference type="ChEBI" id="CHEBI:18248"/>
    </ligandPart>
</feature>
<evidence type="ECO:0000256" key="6">
    <source>
        <dbReference type="ARBA" id="ARBA00022617"/>
    </source>
</evidence>
<evidence type="ECO:0000256" key="11">
    <source>
        <dbReference type="ARBA" id="ARBA00023136"/>
    </source>
</evidence>
<keyword evidence="14" id="KW-0449">Lipoprotein</keyword>
<feature type="disulfide bond" evidence="15">
    <location>
        <begin position="51"/>
        <end position="84"/>
    </location>
</feature>
<proteinExistence type="inferred from homology"/>
<evidence type="ECO:0000313" key="20">
    <source>
        <dbReference type="Proteomes" id="UP000034182"/>
    </source>
</evidence>
<evidence type="ECO:0000256" key="12">
    <source>
        <dbReference type="ARBA" id="ARBA00023157"/>
    </source>
</evidence>
<evidence type="ECO:0000256" key="5">
    <source>
        <dbReference type="ARBA" id="ARBA00022525"/>
    </source>
</evidence>
<sequence>MKTSFAAVAFSLASVAYSQSISDLPSCSLDCFVSTLGGHGCSSLTDFECHCKVPGLTDQITPCVQKACSASDQQAVAEQVVALCEQYGISISVPSVSSSAAPSSSAAASTPASSSAAATTESSSSAAATTAASESSSASATSTETSSPSATDVVISTPVATPTTPGASTPGGATPTPSQFEGAAPTAGVVGGVVGLAVAVAAVAGL</sequence>
<evidence type="ECO:0000256" key="17">
    <source>
        <dbReference type="SAM" id="SignalP"/>
    </source>
</evidence>
<evidence type="ECO:0000259" key="18">
    <source>
        <dbReference type="PROSITE" id="PS52012"/>
    </source>
</evidence>